<dbReference type="PROSITE" id="PS51352">
    <property type="entry name" value="THIOREDOXIN_2"/>
    <property type="match status" value="1"/>
</dbReference>
<accession>A0A2P2E9Z9</accession>
<evidence type="ECO:0000259" key="2">
    <source>
        <dbReference type="PROSITE" id="PS51352"/>
    </source>
</evidence>
<dbReference type="PROSITE" id="PS51257">
    <property type="entry name" value="PROKAR_LIPOPROTEIN"/>
    <property type="match status" value="1"/>
</dbReference>
<proteinExistence type="predicted"/>
<dbReference type="AlphaFoldDB" id="A0A2P2E9Z9"/>
<dbReference type="GO" id="GO:0016209">
    <property type="term" value="F:antioxidant activity"/>
    <property type="evidence" value="ECO:0007669"/>
    <property type="project" value="InterPro"/>
</dbReference>
<dbReference type="SUPFAM" id="SSF52833">
    <property type="entry name" value="Thioredoxin-like"/>
    <property type="match status" value="1"/>
</dbReference>
<dbReference type="PANTHER" id="PTHR42852:SF13">
    <property type="entry name" value="PROTEIN DIPZ"/>
    <property type="match status" value="1"/>
</dbReference>
<dbReference type="EMBL" id="BFBR01000004">
    <property type="protein sequence ID" value="GBF57882.1"/>
    <property type="molecule type" value="Genomic_DNA"/>
</dbReference>
<name>A0A2P2E9Z9_9PROT</name>
<comment type="caution">
    <text evidence="3">The sequence shown here is derived from an EMBL/GenBank/DDBJ whole genome shotgun (WGS) entry which is preliminary data.</text>
</comment>
<evidence type="ECO:0000313" key="3">
    <source>
        <dbReference type="EMBL" id="GBF57882.1"/>
    </source>
</evidence>
<dbReference type="Pfam" id="PF00578">
    <property type="entry name" value="AhpC-TSA"/>
    <property type="match status" value="1"/>
</dbReference>
<dbReference type="InterPro" id="IPR050553">
    <property type="entry name" value="Thioredoxin_ResA/DsbE_sf"/>
</dbReference>
<keyword evidence="4" id="KW-1185">Reference proteome</keyword>
<feature type="domain" description="Thioredoxin" evidence="2">
    <location>
        <begin position="29"/>
        <end position="179"/>
    </location>
</feature>
<dbReference type="PANTHER" id="PTHR42852">
    <property type="entry name" value="THIOL:DISULFIDE INTERCHANGE PROTEIN DSBE"/>
    <property type="match status" value="1"/>
</dbReference>
<evidence type="ECO:0000256" key="1">
    <source>
        <dbReference type="ARBA" id="ARBA00023284"/>
    </source>
</evidence>
<dbReference type="Gene3D" id="3.40.30.10">
    <property type="entry name" value="Glutaredoxin"/>
    <property type="match status" value="1"/>
</dbReference>
<keyword evidence="1" id="KW-0676">Redox-active center</keyword>
<dbReference type="InterPro" id="IPR013766">
    <property type="entry name" value="Thioredoxin_domain"/>
</dbReference>
<dbReference type="InterPro" id="IPR036249">
    <property type="entry name" value="Thioredoxin-like_sf"/>
</dbReference>
<dbReference type="InterPro" id="IPR017937">
    <property type="entry name" value="Thioredoxin_CS"/>
</dbReference>
<dbReference type="RefSeq" id="WP_108984755.1">
    <property type="nucleotide sequence ID" value="NZ_BFBR01000004.1"/>
</dbReference>
<dbReference type="OrthoDB" id="9799347at2"/>
<dbReference type="GO" id="GO:0015036">
    <property type="term" value="F:disulfide oxidoreductase activity"/>
    <property type="evidence" value="ECO:0007669"/>
    <property type="project" value="UniProtKB-ARBA"/>
</dbReference>
<sequence>MDRRTFGAALITSIGSLALSGCRPDPAAALTGRAMPDLAATLLDGTGTNLARLGKPALIRFWGLWCGPCRTDEPQWEAVLRDLGPKEAARGELALMSVHMGHAPKDGPSLNQWAAARDPATAIPIIDDRTMRLAQAVGVPGTPLTMVIDQHGTIIQHAWAFKNSHGVSRFLAKTRATLASAGRDRRP</sequence>
<dbReference type="Proteomes" id="UP000245086">
    <property type="component" value="Unassembled WGS sequence"/>
</dbReference>
<protein>
    <submittedName>
        <fullName evidence="3">Thiol-disulfide oxidoreductase ResA</fullName>
    </submittedName>
</protein>
<organism evidence="3 4">
    <name type="scientific">Candidatus Phycosocius bacilliformis</name>
    <dbReference type="NCBI Taxonomy" id="1445552"/>
    <lineage>
        <taxon>Bacteria</taxon>
        <taxon>Pseudomonadati</taxon>
        <taxon>Pseudomonadota</taxon>
        <taxon>Alphaproteobacteria</taxon>
        <taxon>Caulobacterales</taxon>
        <taxon>Caulobacterales incertae sedis</taxon>
        <taxon>Candidatus Phycosocius</taxon>
    </lineage>
</organism>
<dbReference type="PROSITE" id="PS00194">
    <property type="entry name" value="THIOREDOXIN_1"/>
    <property type="match status" value="1"/>
</dbReference>
<evidence type="ECO:0000313" key="4">
    <source>
        <dbReference type="Proteomes" id="UP000245086"/>
    </source>
</evidence>
<dbReference type="CDD" id="cd02966">
    <property type="entry name" value="TlpA_like_family"/>
    <property type="match status" value="1"/>
</dbReference>
<dbReference type="InterPro" id="IPR000866">
    <property type="entry name" value="AhpC/TSA"/>
</dbReference>
<gene>
    <name evidence="3" type="primary">resA</name>
    <name evidence="3" type="ORF">PbB2_01552</name>
</gene>
<reference evidence="3 4" key="1">
    <citation type="journal article" date="2018" name="Genome Announc.">
        <title>Draft Genome Sequence of "Candidatus Phycosocius bacilliformis," an Alphaproteobacterial Ectosymbiont of the Hydrocarbon-Producing Green Alga Botryococcus braunii.</title>
        <authorList>
            <person name="Tanabe Y."/>
            <person name="Yamaguchi H."/>
            <person name="Watanabe M.M."/>
        </authorList>
    </citation>
    <scope>NUCLEOTIDE SEQUENCE [LARGE SCALE GENOMIC DNA]</scope>
    <source>
        <strain evidence="3 4">BOTRYCO-2</strain>
    </source>
</reference>